<accession>A0A0F8YS69</accession>
<protein>
    <recommendedName>
        <fullName evidence="2">Response regulatory domain-containing protein</fullName>
    </recommendedName>
</protein>
<dbReference type="CDD" id="cd00156">
    <property type="entry name" value="REC"/>
    <property type="match status" value="1"/>
</dbReference>
<evidence type="ECO:0000313" key="3">
    <source>
        <dbReference type="EMBL" id="KKK76630.1"/>
    </source>
</evidence>
<dbReference type="PANTHER" id="PTHR44591:SF3">
    <property type="entry name" value="RESPONSE REGULATORY DOMAIN-CONTAINING PROTEIN"/>
    <property type="match status" value="1"/>
</dbReference>
<dbReference type="GO" id="GO:0000160">
    <property type="term" value="P:phosphorelay signal transduction system"/>
    <property type="evidence" value="ECO:0007669"/>
    <property type="project" value="InterPro"/>
</dbReference>
<dbReference type="SUPFAM" id="SSF52172">
    <property type="entry name" value="CheY-like"/>
    <property type="match status" value="1"/>
</dbReference>
<dbReference type="AlphaFoldDB" id="A0A0F8YS69"/>
<dbReference type="SMART" id="SM00448">
    <property type="entry name" value="REC"/>
    <property type="match status" value="1"/>
</dbReference>
<evidence type="ECO:0000256" key="1">
    <source>
        <dbReference type="ARBA" id="ARBA00022553"/>
    </source>
</evidence>
<dbReference type="Pfam" id="PF00072">
    <property type="entry name" value="Response_reg"/>
    <property type="match status" value="1"/>
</dbReference>
<evidence type="ECO:0000259" key="2">
    <source>
        <dbReference type="PROSITE" id="PS50110"/>
    </source>
</evidence>
<reference evidence="3" key="1">
    <citation type="journal article" date="2015" name="Nature">
        <title>Complex archaea that bridge the gap between prokaryotes and eukaryotes.</title>
        <authorList>
            <person name="Spang A."/>
            <person name="Saw J.H."/>
            <person name="Jorgensen S.L."/>
            <person name="Zaremba-Niedzwiedzka K."/>
            <person name="Martijn J."/>
            <person name="Lind A.E."/>
            <person name="van Eijk R."/>
            <person name="Schleper C."/>
            <person name="Guy L."/>
            <person name="Ettema T.J."/>
        </authorList>
    </citation>
    <scope>NUCLEOTIDE SEQUENCE</scope>
</reference>
<dbReference type="PROSITE" id="PS50110">
    <property type="entry name" value="RESPONSE_REGULATORY"/>
    <property type="match status" value="1"/>
</dbReference>
<feature type="domain" description="Response regulatory" evidence="2">
    <location>
        <begin position="4"/>
        <end position="121"/>
    </location>
</feature>
<name>A0A0F8YS69_9ZZZZ</name>
<comment type="caution">
    <text evidence="3">The sequence shown here is derived from an EMBL/GenBank/DDBJ whole genome shotgun (WGS) entry which is preliminary data.</text>
</comment>
<proteinExistence type="predicted"/>
<dbReference type="InterPro" id="IPR011006">
    <property type="entry name" value="CheY-like_superfamily"/>
</dbReference>
<dbReference type="PANTHER" id="PTHR44591">
    <property type="entry name" value="STRESS RESPONSE REGULATOR PROTEIN 1"/>
    <property type="match status" value="1"/>
</dbReference>
<sequence>MTSRILHIDDDPIILELVKMIFSDDRSLTFVSCLNARDALAVVNDLKPDLIISDISMPDMGGLELAHRFGENPAIAGTPIIFLSGRTRDLEVYDAFRDLAATVMQKPVEPGFLRSTVRNLLASQQQPLAQASNQ</sequence>
<keyword evidence="1" id="KW-0597">Phosphoprotein</keyword>
<dbReference type="InterPro" id="IPR001789">
    <property type="entry name" value="Sig_transdc_resp-reg_receiver"/>
</dbReference>
<dbReference type="InterPro" id="IPR050595">
    <property type="entry name" value="Bact_response_regulator"/>
</dbReference>
<organism evidence="3">
    <name type="scientific">marine sediment metagenome</name>
    <dbReference type="NCBI Taxonomy" id="412755"/>
    <lineage>
        <taxon>unclassified sequences</taxon>
        <taxon>metagenomes</taxon>
        <taxon>ecological metagenomes</taxon>
    </lineage>
</organism>
<gene>
    <name evidence="3" type="ORF">LCGC14_2861700</name>
</gene>
<dbReference type="EMBL" id="LAZR01055323">
    <property type="protein sequence ID" value="KKK76630.1"/>
    <property type="molecule type" value="Genomic_DNA"/>
</dbReference>
<dbReference type="Gene3D" id="3.40.50.2300">
    <property type="match status" value="1"/>
</dbReference>